<name>A0A5C1A5B1_9BACT</name>
<dbReference type="Proteomes" id="UP000324974">
    <property type="component" value="Chromosome"/>
</dbReference>
<feature type="region of interest" description="Disordered" evidence="1">
    <location>
        <begin position="9"/>
        <end position="39"/>
    </location>
</feature>
<organism evidence="2 3">
    <name type="scientific">Limnoglobus roseus</name>
    <dbReference type="NCBI Taxonomy" id="2598579"/>
    <lineage>
        <taxon>Bacteria</taxon>
        <taxon>Pseudomonadati</taxon>
        <taxon>Planctomycetota</taxon>
        <taxon>Planctomycetia</taxon>
        <taxon>Gemmatales</taxon>
        <taxon>Gemmataceae</taxon>
        <taxon>Limnoglobus</taxon>
    </lineage>
</organism>
<reference evidence="3" key="1">
    <citation type="submission" date="2019-08" db="EMBL/GenBank/DDBJ databases">
        <title>Limnoglobus roseus gen. nov., sp. nov., a novel freshwater planctomycete with a giant genome from the family Gemmataceae.</title>
        <authorList>
            <person name="Kulichevskaya I.S."/>
            <person name="Naumoff D.G."/>
            <person name="Miroshnikov K."/>
            <person name="Ivanova A."/>
            <person name="Philippov D.A."/>
            <person name="Hakobyan A."/>
            <person name="Rijpstra I.C."/>
            <person name="Sinninghe Damste J.S."/>
            <person name="Liesack W."/>
            <person name="Dedysh S.N."/>
        </authorList>
    </citation>
    <scope>NUCLEOTIDE SEQUENCE [LARGE SCALE GENOMIC DNA]</scope>
    <source>
        <strain evidence="3">PX52</strain>
    </source>
</reference>
<dbReference type="AlphaFoldDB" id="A0A5C1A5B1"/>
<proteinExistence type="predicted"/>
<keyword evidence="3" id="KW-1185">Reference proteome</keyword>
<evidence type="ECO:0000313" key="2">
    <source>
        <dbReference type="EMBL" id="QEL13206.1"/>
    </source>
</evidence>
<accession>A0A5C1A5B1</accession>
<dbReference type="EMBL" id="CP042425">
    <property type="protein sequence ID" value="QEL13206.1"/>
    <property type="molecule type" value="Genomic_DNA"/>
</dbReference>
<sequence length="59" mass="6285">MAVCPRRLKYSRPVNASHTNKPPLRSPVASSTPSGENSTAVTQSVCFLISRTTDPSAVL</sequence>
<feature type="compositionally biased region" description="Polar residues" evidence="1">
    <location>
        <begin position="28"/>
        <end position="39"/>
    </location>
</feature>
<evidence type="ECO:0000256" key="1">
    <source>
        <dbReference type="SAM" id="MobiDB-lite"/>
    </source>
</evidence>
<protein>
    <submittedName>
        <fullName evidence="2">Uncharacterized protein</fullName>
    </submittedName>
</protein>
<dbReference type="KEGG" id="lrs:PX52LOC_00059"/>
<evidence type="ECO:0000313" key="3">
    <source>
        <dbReference type="Proteomes" id="UP000324974"/>
    </source>
</evidence>
<gene>
    <name evidence="2" type="ORF">PX52LOC_00059</name>
</gene>